<dbReference type="AlphaFoldDB" id="K5W4L5"/>
<dbReference type="KEGG" id="pco:PHACADRAFT_257357"/>
<proteinExistence type="predicted"/>
<dbReference type="HOGENOM" id="CLU_2292663_0_0_1"/>
<dbReference type="InParanoid" id="K5W4L5"/>
<accession>K5W4L5</accession>
<gene>
    <name evidence="1" type="ORF">PHACADRAFT_257357</name>
</gene>
<organism evidence="1 2">
    <name type="scientific">Phanerochaete carnosa (strain HHB-10118-sp)</name>
    <name type="common">White-rot fungus</name>
    <name type="synonym">Peniophora carnosa</name>
    <dbReference type="NCBI Taxonomy" id="650164"/>
    <lineage>
        <taxon>Eukaryota</taxon>
        <taxon>Fungi</taxon>
        <taxon>Dikarya</taxon>
        <taxon>Basidiomycota</taxon>
        <taxon>Agaricomycotina</taxon>
        <taxon>Agaricomycetes</taxon>
        <taxon>Polyporales</taxon>
        <taxon>Phanerochaetaceae</taxon>
        <taxon>Phanerochaete</taxon>
    </lineage>
</organism>
<evidence type="ECO:0000313" key="2">
    <source>
        <dbReference type="Proteomes" id="UP000008370"/>
    </source>
</evidence>
<protein>
    <submittedName>
        <fullName evidence="1">Uncharacterized protein</fullName>
    </submittedName>
</protein>
<keyword evidence="2" id="KW-1185">Reference proteome</keyword>
<name>K5W4L5_PHACS</name>
<dbReference type="RefSeq" id="XP_007396592.1">
    <property type="nucleotide sequence ID" value="XM_007396530.1"/>
</dbReference>
<evidence type="ECO:0000313" key="1">
    <source>
        <dbReference type="EMBL" id="EKM53879.1"/>
    </source>
</evidence>
<reference evidence="1 2" key="1">
    <citation type="journal article" date="2012" name="BMC Genomics">
        <title>Comparative genomics of the white-rot fungi, Phanerochaete carnosa and P. chrysosporium, to elucidate the genetic basis of the distinct wood types they colonize.</title>
        <authorList>
            <person name="Suzuki H."/>
            <person name="MacDonald J."/>
            <person name="Syed K."/>
            <person name="Salamov A."/>
            <person name="Hori C."/>
            <person name="Aerts A."/>
            <person name="Henrissat B."/>
            <person name="Wiebenga A."/>
            <person name="vanKuyk P.A."/>
            <person name="Barry K."/>
            <person name="Lindquist E."/>
            <person name="LaButti K."/>
            <person name="Lapidus A."/>
            <person name="Lucas S."/>
            <person name="Coutinho P."/>
            <person name="Gong Y."/>
            <person name="Samejima M."/>
            <person name="Mahadevan R."/>
            <person name="Abou-Zaid M."/>
            <person name="de Vries R.P."/>
            <person name="Igarashi K."/>
            <person name="Yadav J.S."/>
            <person name="Grigoriev I.V."/>
            <person name="Master E.R."/>
        </authorList>
    </citation>
    <scope>NUCLEOTIDE SEQUENCE [LARGE SCALE GENOMIC DNA]</scope>
    <source>
        <strain evidence="1 2">HHB-10118-sp</strain>
    </source>
</reference>
<dbReference type="EMBL" id="JH930473">
    <property type="protein sequence ID" value="EKM53879.1"/>
    <property type="molecule type" value="Genomic_DNA"/>
</dbReference>
<dbReference type="GeneID" id="18916822"/>
<dbReference type="Proteomes" id="UP000008370">
    <property type="component" value="Unassembled WGS sequence"/>
</dbReference>
<sequence>MSLVPERIGTLAALLEYLPCLESPAHVGLTPSCSNVPTRHYTKELPACTGRSLRRLSMPWLTVDVISRMQGLFSVVCTLHVSHGMCAVHHLHAHAVPLHVP</sequence>